<dbReference type="VEuPathDB" id="CryptoDB:GNI_022810"/>
<keyword evidence="1" id="KW-0175">Coiled coil</keyword>
<evidence type="ECO:0000256" key="1">
    <source>
        <dbReference type="SAM" id="Coils"/>
    </source>
</evidence>
<protein>
    <submittedName>
        <fullName evidence="2">Uncharacterized protein</fullName>
    </submittedName>
</protein>
<dbReference type="RefSeq" id="XP_011134338.1">
    <property type="nucleotide sequence ID" value="XM_011136036.1"/>
</dbReference>
<dbReference type="GeneID" id="22911066"/>
<dbReference type="AlphaFoldDB" id="A0A023BBM7"/>
<name>A0A023BBM7_GRENI</name>
<evidence type="ECO:0000313" key="3">
    <source>
        <dbReference type="Proteomes" id="UP000019763"/>
    </source>
</evidence>
<proteinExistence type="predicted"/>
<gene>
    <name evidence="2" type="ORF">GNI_022810</name>
</gene>
<evidence type="ECO:0000313" key="2">
    <source>
        <dbReference type="EMBL" id="EZG80089.1"/>
    </source>
</evidence>
<feature type="coiled-coil region" evidence="1">
    <location>
        <begin position="168"/>
        <end position="195"/>
    </location>
</feature>
<dbReference type="Proteomes" id="UP000019763">
    <property type="component" value="Unassembled WGS sequence"/>
</dbReference>
<dbReference type="EMBL" id="AFNH02000168">
    <property type="protein sequence ID" value="EZG80089.1"/>
    <property type="molecule type" value="Genomic_DNA"/>
</dbReference>
<reference evidence="2" key="1">
    <citation type="submission" date="2013-12" db="EMBL/GenBank/DDBJ databases">
        <authorList>
            <person name="Omoto C.K."/>
            <person name="Sibley D."/>
            <person name="Venepally P."/>
            <person name="Hadjithomas M."/>
            <person name="Karamycheva S."/>
            <person name="Brunk B."/>
            <person name="Roos D."/>
            <person name="Caler E."/>
            <person name="Lorenzi H."/>
        </authorList>
    </citation>
    <scope>NUCLEOTIDE SEQUENCE</scope>
</reference>
<keyword evidence="3" id="KW-1185">Reference proteome</keyword>
<feature type="coiled-coil region" evidence="1">
    <location>
        <begin position="56"/>
        <end position="83"/>
    </location>
</feature>
<accession>A0A023BBM7</accession>
<organism evidence="2 3">
    <name type="scientific">Gregarina niphandrodes</name>
    <name type="common">Septate eugregarine</name>
    <dbReference type="NCBI Taxonomy" id="110365"/>
    <lineage>
        <taxon>Eukaryota</taxon>
        <taxon>Sar</taxon>
        <taxon>Alveolata</taxon>
        <taxon>Apicomplexa</taxon>
        <taxon>Conoidasida</taxon>
        <taxon>Gregarinasina</taxon>
        <taxon>Eugregarinorida</taxon>
        <taxon>Gregarinidae</taxon>
        <taxon>Gregarina</taxon>
    </lineage>
</organism>
<sequence>MFRYAPSSSVGLSNSLESRLHVMEMRMLQEESNLQQKMEMGIGTSRKELLLYASLVKDYREAAAKLQTELTKLVIKKEALIQECFIAKEQVDRFRNIYTELLVKTENEKCEINYLTLRKAAYAADLNKLKQEVKKFVGDNADLASVSSKLDKEAENLSVKKADLLESIDVAKYDVQTLKEELQLLSNEYDSCKRERDDQVSSMLLHIQNIQLKEKGRMDDVEEILGGVETLSAISGKAGTKGEGGGFVGRLVQCPNERTRRGWGSTKGSLVSD</sequence>
<comment type="caution">
    <text evidence="2">The sequence shown here is derived from an EMBL/GenBank/DDBJ whole genome shotgun (WGS) entry which is preliminary data.</text>
</comment>